<name>A0ABU3KSD8_9BURK</name>
<accession>A0ABU3KSD8</accession>
<dbReference type="SUPFAM" id="SSF48452">
    <property type="entry name" value="TPR-like"/>
    <property type="match status" value="1"/>
</dbReference>
<evidence type="ECO:0000313" key="2">
    <source>
        <dbReference type="Proteomes" id="UP001321700"/>
    </source>
</evidence>
<dbReference type="RefSeq" id="WP_313876386.1">
    <property type="nucleotide sequence ID" value="NZ_JAVBIK010000003.1"/>
</dbReference>
<evidence type="ECO:0000313" key="1">
    <source>
        <dbReference type="EMBL" id="MDT7520721.1"/>
    </source>
</evidence>
<dbReference type="EMBL" id="JAVBIK010000003">
    <property type="protein sequence ID" value="MDT7520721.1"/>
    <property type="molecule type" value="Genomic_DNA"/>
</dbReference>
<protein>
    <submittedName>
        <fullName evidence="1">Uncharacterized protein</fullName>
    </submittedName>
</protein>
<dbReference type="Proteomes" id="UP001321700">
    <property type="component" value="Unassembled WGS sequence"/>
</dbReference>
<sequence>MYNVKIAHPTRNIEALCVAGVLAPGLARLLTEVGFLAIDQKDWPRAHQIFSVLKEFRSESEFPYVGLALIELLQSRFEAAAAEVAQGLLKVPESRALIELLDIVLRNGASS</sequence>
<proteinExistence type="predicted"/>
<reference evidence="1 2" key="1">
    <citation type="submission" date="2023-08" db="EMBL/GenBank/DDBJ databases">
        <title>Rhodoferax potami sp. nov. and Rhodoferax mekongensis sp. nov., isolated from the Mekong River in Thailand.</title>
        <authorList>
            <person name="Kitikhun S."/>
            <person name="Charoenyingcharoen P."/>
            <person name="Siriarchawattana P."/>
            <person name="Likhitrattanapisal S."/>
            <person name="Nilsakha T."/>
            <person name="Chanpet A."/>
            <person name="Rattanawaree P."/>
            <person name="Ingsriswang S."/>
        </authorList>
    </citation>
    <scope>NUCLEOTIDE SEQUENCE [LARGE SCALE GENOMIC DNA]</scope>
    <source>
        <strain evidence="1 2">TBRC 17660</strain>
    </source>
</reference>
<gene>
    <name evidence="1" type="ORF">RAE19_18945</name>
</gene>
<dbReference type="InterPro" id="IPR011990">
    <property type="entry name" value="TPR-like_helical_dom_sf"/>
</dbReference>
<comment type="caution">
    <text evidence="1">The sequence shown here is derived from an EMBL/GenBank/DDBJ whole genome shotgun (WGS) entry which is preliminary data.</text>
</comment>
<keyword evidence="2" id="KW-1185">Reference proteome</keyword>
<organism evidence="1 2">
    <name type="scientific">Rhodoferax potami</name>
    <dbReference type="NCBI Taxonomy" id="3068338"/>
    <lineage>
        <taxon>Bacteria</taxon>
        <taxon>Pseudomonadati</taxon>
        <taxon>Pseudomonadota</taxon>
        <taxon>Betaproteobacteria</taxon>
        <taxon>Burkholderiales</taxon>
        <taxon>Comamonadaceae</taxon>
        <taxon>Rhodoferax</taxon>
    </lineage>
</organism>